<evidence type="ECO:0000256" key="9">
    <source>
        <dbReference type="ARBA" id="ARBA00022786"/>
    </source>
</evidence>
<reference evidence="15 16" key="1">
    <citation type="submission" date="2015-09" db="EMBL/GenBank/DDBJ databases">
        <title>Draft genome of the parasitic nematode Teladorsagia circumcincta isolate WARC Sus (inbred).</title>
        <authorList>
            <person name="Mitreva M."/>
        </authorList>
    </citation>
    <scope>NUCLEOTIDE SEQUENCE [LARGE SCALE GENOMIC DNA]</scope>
    <source>
        <strain evidence="15 16">S</strain>
    </source>
</reference>
<comment type="similarity">
    <text evidence="3">Belongs to the pex2/pex10/pex12 family.</text>
</comment>
<evidence type="ECO:0000256" key="6">
    <source>
        <dbReference type="ARBA" id="ARBA00022692"/>
    </source>
</evidence>
<evidence type="ECO:0000256" key="5">
    <source>
        <dbReference type="ARBA" id="ARBA00022679"/>
    </source>
</evidence>
<evidence type="ECO:0000256" key="11">
    <source>
        <dbReference type="ARBA" id="ARBA00022927"/>
    </source>
</evidence>
<dbReference type="PANTHER" id="PTHR48178:SF1">
    <property type="entry name" value="PEROXISOME BIOGENESIS FACTOR 2"/>
    <property type="match status" value="1"/>
</dbReference>
<dbReference type="Proteomes" id="UP000230423">
    <property type="component" value="Unassembled WGS sequence"/>
</dbReference>
<dbReference type="GO" id="GO:0005778">
    <property type="term" value="C:peroxisomal membrane"/>
    <property type="evidence" value="ECO:0007669"/>
    <property type="project" value="UniProtKB-SubCell"/>
</dbReference>
<accession>A0A2G9TVP2</accession>
<keyword evidence="11" id="KW-0653">Protein transport</keyword>
<keyword evidence="7" id="KW-0479">Metal-binding</keyword>
<dbReference type="AlphaFoldDB" id="A0A2G9TVP2"/>
<evidence type="ECO:0008006" key="17">
    <source>
        <dbReference type="Google" id="ProtNLM"/>
    </source>
</evidence>
<dbReference type="InterPro" id="IPR025654">
    <property type="entry name" value="PEX2/10"/>
</dbReference>
<evidence type="ECO:0000256" key="1">
    <source>
        <dbReference type="ARBA" id="ARBA00004585"/>
    </source>
</evidence>
<keyword evidence="12" id="KW-1133">Transmembrane helix</keyword>
<dbReference type="OrthoDB" id="1701437at2759"/>
<dbReference type="GO" id="GO:0016558">
    <property type="term" value="P:protein import into peroxisome matrix"/>
    <property type="evidence" value="ECO:0007669"/>
    <property type="project" value="InterPro"/>
</dbReference>
<evidence type="ECO:0000256" key="13">
    <source>
        <dbReference type="ARBA" id="ARBA00023136"/>
    </source>
</evidence>
<name>A0A2G9TVP2_TELCI</name>
<keyword evidence="13" id="KW-0472">Membrane</keyword>
<protein>
    <recommendedName>
        <fullName evidence="17">Zinc finger C3HC4 RING-type domain-containing protein</fullName>
    </recommendedName>
</protein>
<evidence type="ECO:0000256" key="2">
    <source>
        <dbReference type="ARBA" id="ARBA00004906"/>
    </source>
</evidence>
<dbReference type="EMBL" id="KZ352582">
    <property type="protein sequence ID" value="PIO62089.1"/>
    <property type="molecule type" value="Genomic_DNA"/>
</dbReference>
<keyword evidence="6" id="KW-0812">Transmembrane</keyword>
<comment type="pathway">
    <text evidence="2">Protein modification; protein ubiquitination.</text>
</comment>
<evidence type="ECO:0000313" key="16">
    <source>
        <dbReference type="Proteomes" id="UP000230423"/>
    </source>
</evidence>
<evidence type="ECO:0000256" key="10">
    <source>
        <dbReference type="ARBA" id="ARBA00022833"/>
    </source>
</evidence>
<evidence type="ECO:0000256" key="7">
    <source>
        <dbReference type="ARBA" id="ARBA00022723"/>
    </source>
</evidence>
<gene>
    <name evidence="15" type="ORF">TELCIR_16368</name>
</gene>
<keyword evidence="5" id="KW-0808">Transferase</keyword>
<keyword evidence="9" id="KW-0833">Ubl conjugation pathway</keyword>
<evidence type="ECO:0000256" key="14">
    <source>
        <dbReference type="ARBA" id="ARBA00023140"/>
    </source>
</evidence>
<proteinExistence type="inferred from homology"/>
<evidence type="ECO:0000256" key="8">
    <source>
        <dbReference type="ARBA" id="ARBA00022771"/>
    </source>
</evidence>
<dbReference type="PANTHER" id="PTHR48178">
    <property type="entry name" value="PEROXISOME BIOGENESIS FACTOR 2"/>
    <property type="match status" value="1"/>
</dbReference>
<dbReference type="GO" id="GO:0016740">
    <property type="term" value="F:transferase activity"/>
    <property type="evidence" value="ECO:0007669"/>
    <property type="project" value="UniProtKB-KW"/>
</dbReference>
<keyword evidence="8" id="KW-0863">Zinc-finger</keyword>
<feature type="non-terminal residue" evidence="15">
    <location>
        <position position="136"/>
    </location>
</feature>
<comment type="subcellular location">
    <subcellularLocation>
        <location evidence="1">Peroxisome membrane</location>
        <topology evidence="1">Multi-pass membrane protein</topology>
    </subcellularLocation>
</comment>
<evidence type="ECO:0000256" key="4">
    <source>
        <dbReference type="ARBA" id="ARBA00022448"/>
    </source>
</evidence>
<keyword evidence="16" id="KW-1185">Reference proteome</keyword>
<evidence type="ECO:0000313" key="15">
    <source>
        <dbReference type="EMBL" id="PIO62089.1"/>
    </source>
</evidence>
<evidence type="ECO:0000256" key="3">
    <source>
        <dbReference type="ARBA" id="ARBA00008704"/>
    </source>
</evidence>
<keyword evidence="10" id="KW-0862">Zinc</keyword>
<keyword evidence="4" id="KW-0813">Transport</keyword>
<dbReference type="GO" id="GO:0008270">
    <property type="term" value="F:zinc ion binding"/>
    <property type="evidence" value="ECO:0007669"/>
    <property type="project" value="UniProtKB-KW"/>
</dbReference>
<organism evidence="15 16">
    <name type="scientific">Teladorsagia circumcincta</name>
    <name type="common">Brown stomach worm</name>
    <name type="synonym">Ostertagia circumcincta</name>
    <dbReference type="NCBI Taxonomy" id="45464"/>
    <lineage>
        <taxon>Eukaryota</taxon>
        <taxon>Metazoa</taxon>
        <taxon>Ecdysozoa</taxon>
        <taxon>Nematoda</taxon>
        <taxon>Chromadorea</taxon>
        <taxon>Rhabditida</taxon>
        <taxon>Rhabditina</taxon>
        <taxon>Rhabditomorpha</taxon>
        <taxon>Strongyloidea</taxon>
        <taxon>Trichostrongylidae</taxon>
        <taxon>Teladorsagia</taxon>
    </lineage>
</organism>
<evidence type="ECO:0000256" key="12">
    <source>
        <dbReference type="ARBA" id="ARBA00022989"/>
    </source>
</evidence>
<sequence>MSDFGRENRGNDVSGLCEMEPHPDKLKWTSPTKNTLKEKSFYISYFPCFCRTINYESQNRELLWHTFRDALLLLWPAIAVVSAKWKTRTGRVEQTNEVALSCGRCGQAAVAPMRASGCGHIACYWCVMSRMPSESA</sequence>
<keyword evidence="14" id="KW-0576">Peroxisome</keyword>